<organism evidence="1 2">
    <name type="scientific">[Ruminococcus] lactaris</name>
    <dbReference type="NCBI Taxonomy" id="46228"/>
    <lineage>
        <taxon>Bacteria</taxon>
        <taxon>Bacillati</taxon>
        <taxon>Bacillota</taxon>
        <taxon>Clostridia</taxon>
        <taxon>Lachnospirales</taxon>
        <taxon>Lachnospiraceae</taxon>
        <taxon>Mediterraneibacter</taxon>
    </lineage>
</organism>
<sequence length="75" mass="8953">MEHTKAYQEFKKNSNTKFVRYSEGAEMYHMGVSKFMQMAKDAKAIYKLGQLVLVNLIIFDEYLETFHIVDDEFYK</sequence>
<reference evidence="1 2" key="1">
    <citation type="submission" date="2018-08" db="EMBL/GenBank/DDBJ databases">
        <title>A genome reference for cultivated species of the human gut microbiota.</title>
        <authorList>
            <person name="Zou Y."/>
            <person name="Xue W."/>
            <person name="Luo G."/>
        </authorList>
    </citation>
    <scope>NUCLEOTIDE SEQUENCE [LARGE SCALE GENOMIC DNA]</scope>
    <source>
        <strain evidence="1 2">AM09-9</strain>
    </source>
</reference>
<proteinExistence type="predicted"/>
<protein>
    <submittedName>
        <fullName evidence="1">Transcriptional regulator</fullName>
    </submittedName>
</protein>
<dbReference type="AlphaFoldDB" id="A0A415CSV4"/>
<comment type="caution">
    <text evidence="1">The sequence shown here is derived from an EMBL/GenBank/DDBJ whole genome shotgun (WGS) entry which is preliminary data.</text>
</comment>
<dbReference type="EMBL" id="QRMI01000059">
    <property type="protein sequence ID" value="RHJ56857.1"/>
    <property type="molecule type" value="Genomic_DNA"/>
</dbReference>
<dbReference type="Pfam" id="PF20063">
    <property type="entry name" value="DUF6462"/>
    <property type="match status" value="1"/>
</dbReference>
<name>A0A415CSV4_9FIRM</name>
<evidence type="ECO:0000313" key="1">
    <source>
        <dbReference type="EMBL" id="RHJ56857.1"/>
    </source>
</evidence>
<dbReference type="Proteomes" id="UP000285832">
    <property type="component" value="Unassembled WGS sequence"/>
</dbReference>
<evidence type="ECO:0000313" key="2">
    <source>
        <dbReference type="Proteomes" id="UP000285832"/>
    </source>
</evidence>
<accession>A0A415CSV4</accession>
<dbReference type="InterPro" id="IPR045591">
    <property type="entry name" value="DUF6462"/>
</dbReference>
<dbReference type="RefSeq" id="WP_118279461.1">
    <property type="nucleotide sequence ID" value="NZ_CATYQD010000008.1"/>
</dbReference>
<gene>
    <name evidence="1" type="ORF">DW116_13475</name>
</gene>